<comment type="similarity">
    <text evidence="1 6">Belongs to the methyltransferase superfamily. PrmA family.</text>
</comment>
<dbReference type="Gene3D" id="3.40.50.150">
    <property type="entry name" value="Vaccinia Virus protein VP39"/>
    <property type="match status" value="1"/>
</dbReference>
<sequence>MKWKKISLETTTEAVDLVCDMLLSLGIEGIEVVDKVPITEEEKKRMFIDILPELGEDDGIATINFYLENEEDLPSLNVSIQEGLEELRDFVEVGSGKLSLSETEDKDWINNWKEFFKPFRVDDTIVIKPTWEKLEERKETDLVIEIDPGTAFGTGAHETTKLCILNIKKYMQPGATLLDVGCGSGILTIIGRKLGAKTAVAIDIDENAVTASKENCDVNQLEAVLCQSSNTATRTEGRIELFDGNVIDDRELRERIGLNSYDFVVANILADIIIPLSAVVGEFMKPGAYFISSGIIDMKAEEVKEAIIKNGFIIEEITTMGDWTSIVAKKPE</sequence>
<evidence type="ECO:0000256" key="3">
    <source>
        <dbReference type="ARBA" id="ARBA00022603"/>
    </source>
</evidence>
<name>A0A3D2X8H0_9FIRM</name>
<gene>
    <name evidence="6" type="primary">prmA</name>
    <name evidence="7" type="ORF">DHW61_13695</name>
</gene>
<keyword evidence="4 6" id="KW-0808">Transferase</keyword>
<dbReference type="HAMAP" id="MF_00735">
    <property type="entry name" value="Methyltr_PrmA"/>
    <property type="match status" value="1"/>
</dbReference>
<dbReference type="GO" id="GO:0016279">
    <property type="term" value="F:protein-lysine N-methyltransferase activity"/>
    <property type="evidence" value="ECO:0007669"/>
    <property type="project" value="RHEA"/>
</dbReference>
<evidence type="ECO:0000256" key="2">
    <source>
        <dbReference type="ARBA" id="ARBA00022490"/>
    </source>
</evidence>
<dbReference type="Pfam" id="PF06325">
    <property type="entry name" value="PrmA"/>
    <property type="match status" value="1"/>
</dbReference>
<evidence type="ECO:0000256" key="6">
    <source>
        <dbReference type="HAMAP-Rule" id="MF_00735"/>
    </source>
</evidence>
<evidence type="ECO:0000256" key="4">
    <source>
        <dbReference type="ARBA" id="ARBA00022679"/>
    </source>
</evidence>
<dbReference type="EC" id="2.1.1.-" evidence="6"/>
<dbReference type="GO" id="GO:0032259">
    <property type="term" value="P:methylation"/>
    <property type="evidence" value="ECO:0007669"/>
    <property type="project" value="UniProtKB-KW"/>
</dbReference>
<organism evidence="7 8">
    <name type="scientific">Lachnoclostridium phytofermentans</name>
    <dbReference type="NCBI Taxonomy" id="66219"/>
    <lineage>
        <taxon>Bacteria</taxon>
        <taxon>Bacillati</taxon>
        <taxon>Bacillota</taxon>
        <taxon>Clostridia</taxon>
        <taxon>Lachnospirales</taxon>
        <taxon>Lachnospiraceae</taxon>
    </lineage>
</organism>
<comment type="function">
    <text evidence="6">Methylates ribosomal protein L11.</text>
</comment>
<dbReference type="SUPFAM" id="SSF53335">
    <property type="entry name" value="S-adenosyl-L-methionine-dependent methyltransferases"/>
    <property type="match status" value="1"/>
</dbReference>
<dbReference type="CDD" id="cd02440">
    <property type="entry name" value="AdoMet_MTases"/>
    <property type="match status" value="1"/>
</dbReference>
<dbReference type="PANTHER" id="PTHR43648:SF1">
    <property type="entry name" value="ELECTRON TRANSFER FLAVOPROTEIN BETA SUBUNIT LYSINE METHYLTRANSFERASE"/>
    <property type="match status" value="1"/>
</dbReference>
<keyword evidence="3 6" id="KW-0489">Methyltransferase</keyword>
<comment type="catalytic activity">
    <reaction evidence="6">
        <text>L-lysyl-[protein] + 3 S-adenosyl-L-methionine = N(6),N(6),N(6)-trimethyl-L-lysyl-[protein] + 3 S-adenosyl-L-homocysteine + 3 H(+)</text>
        <dbReference type="Rhea" id="RHEA:54192"/>
        <dbReference type="Rhea" id="RHEA-COMP:9752"/>
        <dbReference type="Rhea" id="RHEA-COMP:13826"/>
        <dbReference type="ChEBI" id="CHEBI:15378"/>
        <dbReference type="ChEBI" id="CHEBI:29969"/>
        <dbReference type="ChEBI" id="CHEBI:57856"/>
        <dbReference type="ChEBI" id="CHEBI:59789"/>
        <dbReference type="ChEBI" id="CHEBI:61961"/>
    </reaction>
</comment>
<dbReference type="InterPro" id="IPR029063">
    <property type="entry name" value="SAM-dependent_MTases_sf"/>
</dbReference>
<dbReference type="GO" id="GO:0005737">
    <property type="term" value="C:cytoplasm"/>
    <property type="evidence" value="ECO:0007669"/>
    <property type="project" value="UniProtKB-SubCell"/>
</dbReference>
<accession>A0A3D2X8H0</accession>
<reference evidence="7 8" key="1">
    <citation type="journal article" date="2018" name="Nat. Biotechnol.">
        <title>A standardized bacterial taxonomy based on genome phylogeny substantially revises the tree of life.</title>
        <authorList>
            <person name="Parks D.H."/>
            <person name="Chuvochina M."/>
            <person name="Waite D.W."/>
            <person name="Rinke C."/>
            <person name="Skarshewski A."/>
            <person name="Chaumeil P.A."/>
            <person name="Hugenholtz P."/>
        </authorList>
    </citation>
    <scope>NUCLEOTIDE SEQUENCE [LARGE SCALE GENOMIC DNA]</scope>
    <source>
        <strain evidence="7">UBA11728</strain>
    </source>
</reference>
<keyword evidence="7" id="KW-0689">Ribosomal protein</keyword>
<feature type="binding site" evidence="6">
    <location>
        <position position="181"/>
    </location>
    <ligand>
        <name>S-adenosyl-L-methionine</name>
        <dbReference type="ChEBI" id="CHEBI:59789"/>
    </ligand>
</feature>
<dbReference type="InterPro" id="IPR004498">
    <property type="entry name" value="Ribosomal_PrmA_MeTrfase"/>
</dbReference>
<dbReference type="PANTHER" id="PTHR43648">
    <property type="entry name" value="ELECTRON TRANSFER FLAVOPROTEIN BETA SUBUNIT LYSINE METHYLTRANSFERASE"/>
    <property type="match status" value="1"/>
</dbReference>
<dbReference type="InterPro" id="IPR050078">
    <property type="entry name" value="Ribosomal_L11_MeTrfase_PrmA"/>
</dbReference>
<feature type="binding site" evidence="6">
    <location>
        <position position="160"/>
    </location>
    <ligand>
        <name>S-adenosyl-L-methionine</name>
        <dbReference type="ChEBI" id="CHEBI:59789"/>
    </ligand>
</feature>
<dbReference type="EMBL" id="DPVV01000453">
    <property type="protein sequence ID" value="HCL03439.1"/>
    <property type="molecule type" value="Genomic_DNA"/>
</dbReference>
<evidence type="ECO:0000313" key="7">
    <source>
        <dbReference type="EMBL" id="HCL03439.1"/>
    </source>
</evidence>
<dbReference type="Proteomes" id="UP000262969">
    <property type="component" value="Unassembled WGS sequence"/>
</dbReference>
<dbReference type="GO" id="GO:0005840">
    <property type="term" value="C:ribosome"/>
    <property type="evidence" value="ECO:0007669"/>
    <property type="project" value="UniProtKB-KW"/>
</dbReference>
<dbReference type="AlphaFoldDB" id="A0A3D2X8H0"/>
<proteinExistence type="inferred from homology"/>
<dbReference type="PIRSF" id="PIRSF000401">
    <property type="entry name" value="RPL11_MTase"/>
    <property type="match status" value="1"/>
</dbReference>
<comment type="subcellular location">
    <subcellularLocation>
        <location evidence="6">Cytoplasm</location>
    </subcellularLocation>
</comment>
<evidence type="ECO:0000313" key="8">
    <source>
        <dbReference type="Proteomes" id="UP000262969"/>
    </source>
</evidence>
<dbReference type="NCBIfam" id="TIGR00406">
    <property type="entry name" value="prmA"/>
    <property type="match status" value="1"/>
</dbReference>
<feature type="binding site" evidence="6">
    <location>
        <position position="267"/>
    </location>
    <ligand>
        <name>S-adenosyl-L-methionine</name>
        <dbReference type="ChEBI" id="CHEBI:59789"/>
    </ligand>
</feature>
<comment type="caution">
    <text evidence="7">The sequence shown here is derived from an EMBL/GenBank/DDBJ whole genome shotgun (WGS) entry which is preliminary data.</text>
</comment>
<feature type="binding site" evidence="6">
    <location>
        <position position="203"/>
    </location>
    <ligand>
        <name>S-adenosyl-L-methionine</name>
        <dbReference type="ChEBI" id="CHEBI:59789"/>
    </ligand>
</feature>
<keyword evidence="2 6" id="KW-0963">Cytoplasm</keyword>
<evidence type="ECO:0000256" key="1">
    <source>
        <dbReference type="ARBA" id="ARBA00009741"/>
    </source>
</evidence>
<protein>
    <recommendedName>
        <fullName evidence="6">Ribosomal protein L11 methyltransferase</fullName>
        <shortName evidence="6">L11 Mtase</shortName>
        <ecNumber evidence="6">2.1.1.-</ecNumber>
    </recommendedName>
</protein>
<keyword evidence="5 6" id="KW-0949">S-adenosyl-L-methionine</keyword>
<evidence type="ECO:0000256" key="5">
    <source>
        <dbReference type="ARBA" id="ARBA00022691"/>
    </source>
</evidence>
<keyword evidence="7" id="KW-0687">Ribonucleoprotein</keyword>